<keyword evidence="11" id="KW-1185">Reference proteome</keyword>
<keyword evidence="6 8" id="KW-0539">Nucleus</keyword>
<feature type="region of interest" description="Disordered" evidence="9">
    <location>
        <begin position="235"/>
        <end position="292"/>
    </location>
</feature>
<evidence type="ECO:0000256" key="4">
    <source>
        <dbReference type="ARBA" id="ARBA00023159"/>
    </source>
</evidence>
<dbReference type="PROSITE" id="PS51257">
    <property type="entry name" value="PROKAR_LIPOPROTEIN"/>
    <property type="match status" value="1"/>
</dbReference>
<dbReference type="EMBL" id="VOIH02000003">
    <property type="protein sequence ID" value="KAF3452067.1"/>
    <property type="molecule type" value="Genomic_DNA"/>
</dbReference>
<dbReference type="Proteomes" id="UP000796880">
    <property type="component" value="Unassembled WGS sequence"/>
</dbReference>
<dbReference type="PROSITE" id="PS00686">
    <property type="entry name" value="NFYA_HAP2_1"/>
    <property type="match status" value="1"/>
</dbReference>
<protein>
    <recommendedName>
        <fullName evidence="8">Nuclear transcription factor Y subunit</fullName>
    </recommendedName>
</protein>
<keyword evidence="3 8" id="KW-0238">DNA-binding</keyword>
<dbReference type="GO" id="GO:0016602">
    <property type="term" value="C:CCAAT-binding factor complex"/>
    <property type="evidence" value="ECO:0007669"/>
    <property type="project" value="InterPro"/>
</dbReference>
<dbReference type="PROSITE" id="PS51152">
    <property type="entry name" value="NFYA_HAP2_2"/>
    <property type="match status" value="1"/>
</dbReference>
<evidence type="ECO:0000256" key="5">
    <source>
        <dbReference type="ARBA" id="ARBA00023163"/>
    </source>
</evidence>
<evidence type="ECO:0000313" key="10">
    <source>
        <dbReference type="EMBL" id="KAF3452067.1"/>
    </source>
</evidence>
<feature type="compositionally biased region" description="Polar residues" evidence="9">
    <location>
        <begin position="282"/>
        <end position="292"/>
    </location>
</feature>
<gene>
    <name evidence="10" type="ORF">FNV43_RR08163</name>
</gene>
<sequence>MQSVCKRDSGISSAHPGFPFIVGCPLRENSTESHVHQSAISKSLSLKMGVPAQHNHYTKQLSFQLQDQDSSSSQSTGQSHPEVAFMKESNPFGQGMVSSHSGYNETQVRPMGVDIKPVSSMGTQDFLFPSQLDYSQPIARLPFYHAEPCFGGLLAGAYGPQAMVMGMAPARVPLPLELTEDEPIYVNSKQYRAILRRRQYRAKLEAQNKLIKVRKPYLHESRHLHALKRARGTGGRFLNSNKVQGSNTTPRIQGLDTSGSTQLHFTGNVSESEVHQPENYKDGSSTTSCSEVTSASNSDSIFQQPYFRWEPPPSFCPSVRCADRKSSQQSAVSVLRGNTDNTACCFSIGKSSLALLQFALLFSSLLDINICYWYRHVSFRNFDDDEELALIL</sequence>
<organism evidence="10 11">
    <name type="scientific">Rhamnella rubrinervis</name>
    <dbReference type="NCBI Taxonomy" id="2594499"/>
    <lineage>
        <taxon>Eukaryota</taxon>
        <taxon>Viridiplantae</taxon>
        <taxon>Streptophyta</taxon>
        <taxon>Embryophyta</taxon>
        <taxon>Tracheophyta</taxon>
        <taxon>Spermatophyta</taxon>
        <taxon>Magnoliopsida</taxon>
        <taxon>eudicotyledons</taxon>
        <taxon>Gunneridae</taxon>
        <taxon>Pentapetalae</taxon>
        <taxon>rosids</taxon>
        <taxon>fabids</taxon>
        <taxon>Rosales</taxon>
        <taxon>Rhamnaceae</taxon>
        <taxon>rhamnoid group</taxon>
        <taxon>Rhamneae</taxon>
        <taxon>Rhamnella</taxon>
    </lineage>
</organism>
<dbReference type="OrthoDB" id="1097733at2759"/>
<reference evidence="10" key="1">
    <citation type="submission" date="2020-03" db="EMBL/GenBank/DDBJ databases">
        <title>A high-quality chromosome-level genome assembly of a woody plant with both climbing and erect habits, Rhamnella rubrinervis.</title>
        <authorList>
            <person name="Lu Z."/>
            <person name="Yang Y."/>
            <person name="Zhu X."/>
            <person name="Sun Y."/>
        </authorList>
    </citation>
    <scope>NUCLEOTIDE SEQUENCE</scope>
    <source>
        <strain evidence="10">BYM</strain>
        <tissue evidence="10">Leaf</tissue>
    </source>
</reference>
<feature type="compositionally biased region" description="Polar residues" evidence="9">
    <location>
        <begin position="238"/>
        <end position="271"/>
    </location>
</feature>
<name>A0A8K0HG95_9ROSA</name>
<comment type="similarity">
    <text evidence="8">Belongs to the NFYA/HAP2 subunit family.</text>
</comment>
<comment type="caution">
    <text evidence="10">The sequence shown here is derived from an EMBL/GenBank/DDBJ whole genome shotgun (WGS) entry which is preliminary data.</text>
</comment>
<dbReference type="SMART" id="SM00521">
    <property type="entry name" value="CBF"/>
    <property type="match status" value="1"/>
</dbReference>
<dbReference type="InterPro" id="IPR001289">
    <property type="entry name" value="NFYA"/>
</dbReference>
<dbReference type="AlphaFoldDB" id="A0A8K0HG95"/>
<comment type="subcellular location">
    <subcellularLocation>
        <location evidence="1 8">Nucleus</location>
    </subcellularLocation>
</comment>
<proteinExistence type="inferred from homology"/>
<evidence type="ECO:0000256" key="7">
    <source>
        <dbReference type="ARBA" id="ARBA00025911"/>
    </source>
</evidence>
<evidence type="ECO:0000256" key="8">
    <source>
        <dbReference type="RuleBase" id="RU367155"/>
    </source>
</evidence>
<keyword evidence="4" id="KW-0010">Activator</keyword>
<dbReference type="Pfam" id="PF02045">
    <property type="entry name" value="CBFB_NFYA"/>
    <property type="match status" value="1"/>
</dbReference>
<comment type="function">
    <text evidence="8">Component of the sequence-specific heterotrimeric transcription factor (NF-Y) which specifically recognizes a 5'-CCAAT-3' box motif found in the promoters of its target genes.</text>
</comment>
<dbReference type="GO" id="GO:0003700">
    <property type="term" value="F:DNA-binding transcription factor activity"/>
    <property type="evidence" value="ECO:0007669"/>
    <property type="project" value="UniProtKB-UniRule"/>
</dbReference>
<dbReference type="PANTHER" id="PTHR12632">
    <property type="entry name" value="TRANSCRIPTION FACTOR NF-Y ALPHA-RELATED"/>
    <property type="match status" value="1"/>
</dbReference>
<dbReference type="Gene3D" id="6.10.250.2430">
    <property type="match status" value="1"/>
</dbReference>
<evidence type="ECO:0000256" key="2">
    <source>
        <dbReference type="ARBA" id="ARBA00023015"/>
    </source>
</evidence>
<evidence type="ECO:0000313" key="11">
    <source>
        <dbReference type="Proteomes" id="UP000796880"/>
    </source>
</evidence>
<evidence type="ECO:0000256" key="1">
    <source>
        <dbReference type="ARBA" id="ARBA00004123"/>
    </source>
</evidence>
<evidence type="ECO:0000256" key="3">
    <source>
        <dbReference type="ARBA" id="ARBA00023125"/>
    </source>
</evidence>
<feature type="compositionally biased region" description="Basic and acidic residues" evidence="9">
    <location>
        <begin position="272"/>
        <end position="281"/>
    </location>
</feature>
<comment type="subunit">
    <text evidence="7">Heterotrimeric transcription factor composed of three components, NF-YA, NF-YB and NF-YC. NF-YB and NF-YC must interact and dimerize for NF-YA association and DNA binding.</text>
</comment>
<keyword evidence="5 8" id="KW-0804">Transcription</keyword>
<evidence type="ECO:0000256" key="9">
    <source>
        <dbReference type="SAM" id="MobiDB-lite"/>
    </source>
</evidence>
<accession>A0A8K0HG95</accession>
<dbReference type="GO" id="GO:0003677">
    <property type="term" value="F:DNA binding"/>
    <property type="evidence" value="ECO:0007669"/>
    <property type="project" value="UniProtKB-KW"/>
</dbReference>
<evidence type="ECO:0000256" key="6">
    <source>
        <dbReference type="ARBA" id="ARBA00023242"/>
    </source>
</evidence>
<keyword evidence="2 8" id="KW-0805">Transcription regulation</keyword>
<dbReference type="PRINTS" id="PR00616">
    <property type="entry name" value="CCAATSUBUNTB"/>
</dbReference>
<dbReference type="InterPro" id="IPR018362">
    <property type="entry name" value="CCAAT-binding_factor_CS"/>
</dbReference>